<dbReference type="InterPro" id="IPR008979">
    <property type="entry name" value="Galactose-bd-like_sf"/>
</dbReference>
<proteinExistence type="predicted"/>
<accession>A0ABP8M7K9</accession>
<dbReference type="SUPFAM" id="SSF49785">
    <property type="entry name" value="Galactose-binding domain-like"/>
    <property type="match status" value="1"/>
</dbReference>
<dbReference type="CDD" id="cd02795">
    <property type="entry name" value="CBM6-CBM35-CBM36_like"/>
    <property type="match status" value="1"/>
</dbReference>
<comment type="caution">
    <text evidence="2">The sequence shown here is derived from an EMBL/GenBank/DDBJ whole genome shotgun (WGS) entry which is preliminary data.</text>
</comment>
<dbReference type="Pfam" id="PF06439">
    <property type="entry name" value="3keto-disac_hyd"/>
    <property type="match status" value="1"/>
</dbReference>
<name>A0ABP8M7K9_9BACT</name>
<dbReference type="RefSeq" id="WP_345031504.1">
    <property type="nucleotide sequence ID" value="NZ_BAABEY010000032.1"/>
</dbReference>
<dbReference type="Gene3D" id="2.60.120.260">
    <property type="entry name" value="Galactose-binding domain-like"/>
    <property type="match status" value="1"/>
</dbReference>
<evidence type="ECO:0000259" key="1">
    <source>
        <dbReference type="Pfam" id="PF06439"/>
    </source>
</evidence>
<sequence length="417" mass="46390">MMFKPKAWHAVLPFTLVMALSSCDPKPEQKLEIGKTIQLYNGKDFDGWYKYLKSTGKGNDPKNVFSVQNGEVFITGEDYGCITTDDEYENYRLVVEYKWGTKTYEPRVDKARDNGVLIHSTGKDGAFSGSWMYSIECQIIEGGTGDFLVVGDGSENYALTANVANPDKEGAKLYQNGGRPATIHSGRIDWFARSEAWKDTVDFRGKYDLEKPVGEWNTMEVVAFGDKVDIFLNGRLVNQAFNVKPSKGRIQIQSEGAEMYVRKVELTPIDAYEPDYLNTPGLVKAAGDNKLQLDAKTGVGVGPKIKYMPEWDAFGWFTEADYVKWDAEVAKAGKYDVYMDWAVPDNSAGNPYILEANGKDVLKGKVGSTGSWIDFKEEKIGTVTLEAGKQVIAFKPDPSLKEAGMLDLKKLVFVPVP</sequence>
<evidence type="ECO:0000313" key="3">
    <source>
        <dbReference type="Proteomes" id="UP001501508"/>
    </source>
</evidence>
<dbReference type="PROSITE" id="PS51257">
    <property type="entry name" value="PROKAR_LIPOPROTEIN"/>
    <property type="match status" value="1"/>
</dbReference>
<reference evidence="3" key="1">
    <citation type="journal article" date="2019" name="Int. J. Syst. Evol. Microbiol.">
        <title>The Global Catalogue of Microorganisms (GCM) 10K type strain sequencing project: providing services to taxonomists for standard genome sequencing and annotation.</title>
        <authorList>
            <consortium name="The Broad Institute Genomics Platform"/>
            <consortium name="The Broad Institute Genome Sequencing Center for Infectious Disease"/>
            <person name="Wu L."/>
            <person name="Ma J."/>
        </authorList>
    </citation>
    <scope>NUCLEOTIDE SEQUENCE [LARGE SCALE GENOMIC DNA]</scope>
    <source>
        <strain evidence="3">JCM 31920</strain>
    </source>
</reference>
<feature type="domain" description="3-keto-alpha-glucoside-1,2-lyase/3-keto-2-hydroxy-glucal hydratase" evidence="1">
    <location>
        <begin position="37"/>
        <end position="266"/>
    </location>
</feature>
<dbReference type="Gene3D" id="2.60.120.560">
    <property type="entry name" value="Exo-inulinase, domain 1"/>
    <property type="match status" value="1"/>
</dbReference>
<organism evidence="2 3">
    <name type="scientific">Ravibacter arvi</name>
    <dbReference type="NCBI Taxonomy" id="2051041"/>
    <lineage>
        <taxon>Bacteria</taxon>
        <taxon>Pseudomonadati</taxon>
        <taxon>Bacteroidota</taxon>
        <taxon>Cytophagia</taxon>
        <taxon>Cytophagales</taxon>
        <taxon>Spirosomataceae</taxon>
        <taxon>Ravibacter</taxon>
    </lineage>
</organism>
<evidence type="ECO:0000313" key="2">
    <source>
        <dbReference type="EMBL" id="GAA4444408.1"/>
    </source>
</evidence>
<dbReference type="EMBL" id="BAABEY010000032">
    <property type="protein sequence ID" value="GAA4444408.1"/>
    <property type="molecule type" value="Genomic_DNA"/>
</dbReference>
<dbReference type="Proteomes" id="UP001501508">
    <property type="component" value="Unassembled WGS sequence"/>
</dbReference>
<dbReference type="InterPro" id="IPR010496">
    <property type="entry name" value="AL/BT2_dom"/>
</dbReference>
<keyword evidence="3" id="KW-1185">Reference proteome</keyword>
<protein>
    <recommendedName>
        <fullName evidence="1">3-keto-alpha-glucoside-1,2-lyase/3-keto-2-hydroxy-glucal hydratase domain-containing protein</fullName>
    </recommendedName>
</protein>
<gene>
    <name evidence="2" type="ORF">GCM10023091_34470</name>
</gene>